<dbReference type="Proteomes" id="UP001163324">
    <property type="component" value="Chromosome 3"/>
</dbReference>
<accession>A0ACC0V5W2</accession>
<sequence>MGSSQDDWEGLPSPLARSRIENFYSAKYVRKMRTTGGGGGPETRESSVHPTCAARPFPAERSRRSLLGRLDSLLPAELIIMVLEQLDFRSLSRLARTCIRGNAVVESLPCYWDVMRHAPEVLADMARTDLLRLHSVTMLWRALRSSECVSCRQRGVLLFMPTCERACLACLGINPALRMMRVRDAKRRFELDDGQVRSLNVMKSIPWQYETEGPVLYQPYIRLVNEEQARQLGLRVHASRDRDRLRNKEVLFIAIGP</sequence>
<protein>
    <submittedName>
        <fullName evidence="1">Uncharacterized protein</fullName>
    </submittedName>
</protein>
<evidence type="ECO:0000313" key="2">
    <source>
        <dbReference type="Proteomes" id="UP001163324"/>
    </source>
</evidence>
<proteinExistence type="predicted"/>
<comment type="caution">
    <text evidence="1">The sequence shown here is derived from an EMBL/GenBank/DDBJ whole genome shotgun (WGS) entry which is preliminary data.</text>
</comment>
<name>A0ACC0V5W2_9HYPO</name>
<reference evidence="1" key="1">
    <citation type="submission" date="2022-10" db="EMBL/GenBank/DDBJ databases">
        <title>Complete Genome of Trichothecium roseum strain YXFP-22015, a Plant Pathogen Isolated from Citrus.</title>
        <authorList>
            <person name="Wang Y."/>
            <person name="Zhu L."/>
        </authorList>
    </citation>
    <scope>NUCLEOTIDE SEQUENCE</scope>
    <source>
        <strain evidence="1">YXFP-22015</strain>
    </source>
</reference>
<dbReference type="EMBL" id="CM047942">
    <property type="protein sequence ID" value="KAI9901786.1"/>
    <property type="molecule type" value="Genomic_DNA"/>
</dbReference>
<evidence type="ECO:0000313" key="1">
    <source>
        <dbReference type="EMBL" id="KAI9901786.1"/>
    </source>
</evidence>
<keyword evidence="2" id="KW-1185">Reference proteome</keyword>
<organism evidence="1 2">
    <name type="scientific">Trichothecium roseum</name>
    <dbReference type="NCBI Taxonomy" id="47278"/>
    <lineage>
        <taxon>Eukaryota</taxon>
        <taxon>Fungi</taxon>
        <taxon>Dikarya</taxon>
        <taxon>Ascomycota</taxon>
        <taxon>Pezizomycotina</taxon>
        <taxon>Sordariomycetes</taxon>
        <taxon>Hypocreomycetidae</taxon>
        <taxon>Hypocreales</taxon>
        <taxon>Hypocreales incertae sedis</taxon>
        <taxon>Trichothecium</taxon>
    </lineage>
</organism>
<gene>
    <name evidence="1" type="ORF">N3K66_003603</name>
</gene>